<accession>A0A381RKZ9</accession>
<sequence>MKPYEFNKKIVIILLPLVLLMGFFYFFTYRKTHTDWTEIKPQISLSAKELLQRYQISEKNNLNNIVVQVSGTVTALEDSLYILDKAVVCKPAADIKFNINKKEFVTVKGRCLGYDDLLMEVRLDHVVVIEL</sequence>
<organism evidence="2">
    <name type="scientific">marine metagenome</name>
    <dbReference type="NCBI Taxonomy" id="408172"/>
    <lineage>
        <taxon>unclassified sequences</taxon>
        <taxon>metagenomes</taxon>
        <taxon>ecological metagenomes</taxon>
    </lineage>
</organism>
<evidence type="ECO:0000256" key="1">
    <source>
        <dbReference type="SAM" id="Phobius"/>
    </source>
</evidence>
<keyword evidence="1" id="KW-0812">Transmembrane</keyword>
<feature type="transmembrane region" description="Helical" evidence="1">
    <location>
        <begin position="6"/>
        <end position="27"/>
    </location>
</feature>
<keyword evidence="1" id="KW-0472">Membrane</keyword>
<gene>
    <name evidence="2" type="ORF">METZ01_LOCUS43451</name>
</gene>
<dbReference type="AlphaFoldDB" id="A0A381RKZ9"/>
<protein>
    <recommendedName>
        <fullName evidence="3">tRNA_anti-like</fullName>
    </recommendedName>
</protein>
<evidence type="ECO:0000313" key="2">
    <source>
        <dbReference type="EMBL" id="SUZ90597.1"/>
    </source>
</evidence>
<evidence type="ECO:0008006" key="3">
    <source>
        <dbReference type="Google" id="ProtNLM"/>
    </source>
</evidence>
<keyword evidence="1" id="KW-1133">Transmembrane helix</keyword>
<name>A0A381RKZ9_9ZZZZ</name>
<dbReference type="EMBL" id="UINC01001907">
    <property type="protein sequence ID" value="SUZ90597.1"/>
    <property type="molecule type" value="Genomic_DNA"/>
</dbReference>
<reference evidence="2" key="1">
    <citation type="submission" date="2018-05" db="EMBL/GenBank/DDBJ databases">
        <authorList>
            <person name="Lanie J.A."/>
            <person name="Ng W.-L."/>
            <person name="Kazmierczak K.M."/>
            <person name="Andrzejewski T.M."/>
            <person name="Davidsen T.M."/>
            <person name="Wayne K.J."/>
            <person name="Tettelin H."/>
            <person name="Glass J.I."/>
            <person name="Rusch D."/>
            <person name="Podicherti R."/>
            <person name="Tsui H.-C.T."/>
            <person name="Winkler M.E."/>
        </authorList>
    </citation>
    <scope>NUCLEOTIDE SEQUENCE</scope>
</reference>
<proteinExistence type="predicted"/>